<evidence type="ECO:0000313" key="2">
    <source>
        <dbReference type="Proteomes" id="UP000000763"/>
    </source>
</evidence>
<dbReference type="AlphaFoldDB" id="Q84Q30"/>
<gene>
    <name evidence="1" type="primary">OSJNBb0062P14.117</name>
</gene>
<reference evidence="2" key="2">
    <citation type="journal article" date="2008" name="Nucleic Acids Res.">
        <title>The rice annotation project database (RAP-DB): 2008 update.</title>
        <authorList>
            <consortium name="The rice annotation project (RAP)"/>
        </authorList>
    </citation>
    <scope>GENOME REANNOTATION</scope>
    <source>
        <strain evidence="2">cv. Nipponbare</strain>
    </source>
</reference>
<organism evidence="1 2">
    <name type="scientific">Oryza sativa subsp. japonica</name>
    <name type="common">Rice</name>
    <dbReference type="NCBI Taxonomy" id="39947"/>
    <lineage>
        <taxon>Eukaryota</taxon>
        <taxon>Viridiplantae</taxon>
        <taxon>Streptophyta</taxon>
        <taxon>Embryophyta</taxon>
        <taxon>Tracheophyta</taxon>
        <taxon>Spermatophyta</taxon>
        <taxon>Magnoliopsida</taxon>
        <taxon>Liliopsida</taxon>
        <taxon>Poales</taxon>
        <taxon>Poaceae</taxon>
        <taxon>BOP clade</taxon>
        <taxon>Oryzoideae</taxon>
        <taxon>Oryzeae</taxon>
        <taxon>Oryzinae</taxon>
        <taxon>Oryza</taxon>
        <taxon>Oryza sativa</taxon>
    </lineage>
</organism>
<protein>
    <submittedName>
        <fullName evidence="1">Uncharacterized protein</fullName>
    </submittedName>
</protein>
<proteinExistence type="predicted"/>
<evidence type="ECO:0000313" key="1">
    <source>
        <dbReference type="EMBL" id="BAC55822.1"/>
    </source>
</evidence>
<name>Q84Q30_ORYSJ</name>
<accession>Q84Q30</accession>
<reference evidence="2" key="1">
    <citation type="journal article" date="2005" name="Nature">
        <title>The map-based sequence of the rice genome.</title>
        <authorList>
            <consortium name="International rice genome sequencing project (IRGSP)"/>
            <person name="Matsumoto T."/>
            <person name="Wu J."/>
            <person name="Kanamori H."/>
            <person name="Katayose Y."/>
            <person name="Fujisawa M."/>
            <person name="Namiki N."/>
            <person name="Mizuno H."/>
            <person name="Yamamoto K."/>
            <person name="Antonio B.A."/>
            <person name="Baba T."/>
            <person name="Sakata K."/>
            <person name="Nagamura Y."/>
            <person name="Aoki H."/>
            <person name="Arikawa K."/>
            <person name="Arita K."/>
            <person name="Bito T."/>
            <person name="Chiden Y."/>
            <person name="Fujitsuka N."/>
            <person name="Fukunaka R."/>
            <person name="Hamada M."/>
            <person name="Harada C."/>
            <person name="Hayashi A."/>
            <person name="Hijishita S."/>
            <person name="Honda M."/>
            <person name="Hosokawa S."/>
            <person name="Ichikawa Y."/>
            <person name="Idonuma A."/>
            <person name="Iijima M."/>
            <person name="Ikeda M."/>
            <person name="Ikeno M."/>
            <person name="Ito K."/>
            <person name="Ito S."/>
            <person name="Ito T."/>
            <person name="Ito Y."/>
            <person name="Ito Y."/>
            <person name="Iwabuchi A."/>
            <person name="Kamiya K."/>
            <person name="Karasawa W."/>
            <person name="Kurita K."/>
            <person name="Katagiri S."/>
            <person name="Kikuta A."/>
            <person name="Kobayashi H."/>
            <person name="Kobayashi N."/>
            <person name="Machita K."/>
            <person name="Maehara T."/>
            <person name="Masukawa M."/>
            <person name="Mizubayashi T."/>
            <person name="Mukai Y."/>
            <person name="Nagasaki H."/>
            <person name="Nagata Y."/>
            <person name="Naito S."/>
            <person name="Nakashima M."/>
            <person name="Nakama Y."/>
            <person name="Nakamichi Y."/>
            <person name="Nakamura M."/>
            <person name="Meguro A."/>
            <person name="Negishi M."/>
            <person name="Ohta I."/>
            <person name="Ohta T."/>
            <person name="Okamoto M."/>
            <person name="Ono N."/>
            <person name="Saji S."/>
            <person name="Sakaguchi M."/>
            <person name="Sakai K."/>
            <person name="Shibata M."/>
            <person name="Shimokawa T."/>
            <person name="Song J."/>
            <person name="Takazaki Y."/>
            <person name="Terasawa K."/>
            <person name="Tsugane M."/>
            <person name="Tsuji K."/>
            <person name="Ueda S."/>
            <person name="Waki K."/>
            <person name="Yamagata H."/>
            <person name="Yamamoto M."/>
            <person name="Yamamoto S."/>
            <person name="Yamane H."/>
            <person name="Yoshiki S."/>
            <person name="Yoshihara R."/>
            <person name="Yukawa K."/>
            <person name="Zhong H."/>
            <person name="Yano M."/>
            <person name="Yuan Q."/>
            <person name="Ouyang S."/>
            <person name="Liu J."/>
            <person name="Jones K.M."/>
            <person name="Gansberger K."/>
            <person name="Moffat K."/>
            <person name="Hill J."/>
            <person name="Bera J."/>
            <person name="Fadrosh D."/>
            <person name="Jin S."/>
            <person name="Johri S."/>
            <person name="Kim M."/>
            <person name="Overton L."/>
            <person name="Reardon M."/>
            <person name="Tsitrin T."/>
            <person name="Vuong H."/>
            <person name="Weaver B."/>
            <person name="Ciecko A."/>
            <person name="Tallon L."/>
            <person name="Jackson J."/>
            <person name="Pai G."/>
            <person name="Aken S.V."/>
            <person name="Utterback T."/>
            <person name="Reidmuller S."/>
            <person name="Feldblyum T."/>
            <person name="Hsiao J."/>
            <person name="Zismann V."/>
            <person name="Iobst S."/>
            <person name="de Vazeille A.R."/>
            <person name="Buell C.R."/>
            <person name="Ying K."/>
            <person name="Li Y."/>
            <person name="Lu T."/>
            <person name="Huang Y."/>
            <person name="Zhao Q."/>
            <person name="Feng Q."/>
            <person name="Zhang L."/>
            <person name="Zhu J."/>
            <person name="Weng Q."/>
            <person name="Mu J."/>
            <person name="Lu Y."/>
            <person name="Fan D."/>
            <person name="Liu Y."/>
            <person name="Guan J."/>
            <person name="Zhang Y."/>
            <person name="Yu S."/>
            <person name="Liu X."/>
            <person name="Zhang Y."/>
            <person name="Hong G."/>
            <person name="Han B."/>
            <person name="Choisne N."/>
            <person name="Demange N."/>
            <person name="Orjeda G."/>
            <person name="Samain S."/>
            <person name="Cattolico L."/>
            <person name="Pelletier E."/>
            <person name="Couloux A."/>
            <person name="Segurens B."/>
            <person name="Wincker P."/>
            <person name="D'Hont A."/>
            <person name="Scarpelli C."/>
            <person name="Weissenbach J."/>
            <person name="Salanoubat M."/>
            <person name="Quetier F."/>
            <person name="Yu Y."/>
            <person name="Kim H.R."/>
            <person name="Rambo T."/>
            <person name="Currie J."/>
            <person name="Collura K."/>
            <person name="Luo M."/>
            <person name="Yang T."/>
            <person name="Ammiraju J.S.S."/>
            <person name="Engler F."/>
            <person name="Soderlund C."/>
            <person name="Wing R.A."/>
            <person name="Palmer L.E."/>
            <person name="de la Bastide M."/>
            <person name="Spiegel L."/>
            <person name="Nascimento L."/>
            <person name="Zutavern T."/>
            <person name="O'Shaughnessy A."/>
            <person name="Dike S."/>
            <person name="Dedhia N."/>
            <person name="Preston R."/>
            <person name="Balija V."/>
            <person name="McCombie W.R."/>
            <person name="Chow T."/>
            <person name="Chen H."/>
            <person name="Chung M."/>
            <person name="Chen C."/>
            <person name="Shaw J."/>
            <person name="Wu H."/>
            <person name="Hsiao K."/>
            <person name="Chao Y."/>
            <person name="Chu M."/>
            <person name="Cheng C."/>
            <person name="Hour A."/>
            <person name="Lee P."/>
            <person name="Lin S."/>
            <person name="Lin Y."/>
            <person name="Liou J."/>
            <person name="Liu S."/>
            <person name="Hsing Y."/>
            <person name="Raghuvanshi S."/>
            <person name="Mohanty A."/>
            <person name="Bharti A.K."/>
            <person name="Gaur A."/>
            <person name="Gupta V."/>
            <person name="Kumar D."/>
            <person name="Ravi V."/>
            <person name="Vij S."/>
            <person name="Kapur A."/>
            <person name="Khurana P."/>
            <person name="Khurana P."/>
            <person name="Khurana J.P."/>
            <person name="Tyagi A.K."/>
            <person name="Gaikwad K."/>
            <person name="Singh A."/>
            <person name="Dalal V."/>
            <person name="Srivastava S."/>
            <person name="Dixit A."/>
            <person name="Pal A.K."/>
            <person name="Ghazi I.A."/>
            <person name="Yadav M."/>
            <person name="Pandit A."/>
            <person name="Bhargava A."/>
            <person name="Sureshbabu K."/>
            <person name="Batra K."/>
            <person name="Sharma T.R."/>
            <person name="Mohapatra T."/>
            <person name="Singh N.K."/>
            <person name="Messing J."/>
            <person name="Nelson A.B."/>
            <person name="Fuks G."/>
            <person name="Kavchok S."/>
            <person name="Keizer G."/>
            <person name="Linton E."/>
            <person name="Llaca V."/>
            <person name="Song R."/>
            <person name="Tanyolac B."/>
            <person name="Young S."/>
            <person name="Ho-Il K."/>
            <person name="Hahn J.H."/>
            <person name="Sangsakoo G."/>
            <person name="Vanavichit A."/>
            <person name="de Mattos Luiz.A.T."/>
            <person name="Zimmer P.D."/>
            <person name="Malone G."/>
            <person name="Dellagostin O."/>
            <person name="de Oliveira A.C."/>
            <person name="Bevan M."/>
            <person name="Bancroft I."/>
            <person name="Minx P."/>
            <person name="Cordum H."/>
            <person name="Wilson R."/>
            <person name="Cheng Z."/>
            <person name="Jin W."/>
            <person name="Jiang J."/>
            <person name="Leong S.A."/>
            <person name="Iwama H."/>
            <person name="Gojobori T."/>
            <person name="Itoh T."/>
            <person name="Niimura Y."/>
            <person name="Fujii Y."/>
            <person name="Habara T."/>
            <person name="Sakai H."/>
            <person name="Sato Y."/>
            <person name="Wilson G."/>
            <person name="Kumar K."/>
            <person name="McCouch S."/>
            <person name="Juretic N."/>
            <person name="Hoen D."/>
            <person name="Wright S."/>
            <person name="Bruskiewich R."/>
            <person name="Bureau T."/>
            <person name="Miyao A."/>
            <person name="Hirochika H."/>
            <person name="Nishikawa T."/>
            <person name="Kadowaki K."/>
            <person name="Sugiura M."/>
            <person name="Burr B."/>
            <person name="Sasaki T."/>
        </authorList>
    </citation>
    <scope>NUCLEOTIDE SEQUENCE [LARGE SCALE GENOMIC DNA]</scope>
    <source>
        <strain evidence="2">cv. Nipponbare</strain>
    </source>
</reference>
<sequence length="54" mass="5616">MSIHSRQARSAANTIAARSAPLPDAIAAWTAPSATAAQPRCLAFSDLSFLADDM</sequence>
<dbReference type="Proteomes" id="UP000000763">
    <property type="component" value="Chromosome 7"/>
</dbReference>
<dbReference type="EMBL" id="AP005737">
    <property type="protein sequence ID" value="BAC55822.1"/>
    <property type="molecule type" value="Genomic_DNA"/>
</dbReference>